<name>A0A2P2M4M5_RHIMU</name>
<sequence>MLIINLKHGHLSFRDVFCGSLVNKPIHVIFPQVLQLPYCITCWLALFRVHSMGLTIKGEILQ</sequence>
<proteinExistence type="predicted"/>
<dbReference type="EMBL" id="GGEC01044693">
    <property type="protein sequence ID" value="MBX25177.1"/>
    <property type="molecule type" value="Transcribed_RNA"/>
</dbReference>
<evidence type="ECO:0000313" key="1">
    <source>
        <dbReference type="EMBL" id="MBX25177.1"/>
    </source>
</evidence>
<reference evidence="1" key="1">
    <citation type="submission" date="2018-02" db="EMBL/GenBank/DDBJ databases">
        <title>Rhizophora mucronata_Transcriptome.</title>
        <authorList>
            <person name="Meera S.P."/>
            <person name="Sreeshan A."/>
            <person name="Augustine A."/>
        </authorList>
    </citation>
    <scope>NUCLEOTIDE SEQUENCE</scope>
    <source>
        <tissue evidence="1">Leaf</tissue>
    </source>
</reference>
<dbReference type="AlphaFoldDB" id="A0A2P2M4M5"/>
<accession>A0A2P2M4M5</accession>
<organism evidence="1">
    <name type="scientific">Rhizophora mucronata</name>
    <name type="common">Asiatic mangrove</name>
    <dbReference type="NCBI Taxonomy" id="61149"/>
    <lineage>
        <taxon>Eukaryota</taxon>
        <taxon>Viridiplantae</taxon>
        <taxon>Streptophyta</taxon>
        <taxon>Embryophyta</taxon>
        <taxon>Tracheophyta</taxon>
        <taxon>Spermatophyta</taxon>
        <taxon>Magnoliopsida</taxon>
        <taxon>eudicotyledons</taxon>
        <taxon>Gunneridae</taxon>
        <taxon>Pentapetalae</taxon>
        <taxon>rosids</taxon>
        <taxon>fabids</taxon>
        <taxon>Malpighiales</taxon>
        <taxon>Rhizophoraceae</taxon>
        <taxon>Rhizophora</taxon>
    </lineage>
</organism>
<protein>
    <submittedName>
        <fullName evidence="1">Uncharacterized protein</fullName>
    </submittedName>
</protein>